<comment type="caution">
    <text evidence="1">The sequence shown here is derived from an EMBL/GenBank/DDBJ whole genome shotgun (WGS) entry which is preliminary data.</text>
</comment>
<name>A0A8J7FLZ8_9FLAO</name>
<proteinExistence type="predicted"/>
<dbReference type="Pfam" id="PF02566">
    <property type="entry name" value="OsmC"/>
    <property type="match status" value="1"/>
</dbReference>
<dbReference type="InterPro" id="IPR015946">
    <property type="entry name" value="KH_dom-like_a/b"/>
</dbReference>
<keyword evidence="2" id="KW-1185">Reference proteome</keyword>
<dbReference type="Gene3D" id="3.30.300.20">
    <property type="match status" value="1"/>
</dbReference>
<dbReference type="InterPro" id="IPR003718">
    <property type="entry name" value="OsmC/Ohr_fam"/>
</dbReference>
<dbReference type="EMBL" id="JADGIK010000002">
    <property type="protein sequence ID" value="MBF0596797.1"/>
    <property type="molecule type" value="Genomic_DNA"/>
</dbReference>
<dbReference type="PANTHER" id="PTHR34352:SF1">
    <property type="entry name" value="PROTEIN YHFA"/>
    <property type="match status" value="1"/>
</dbReference>
<dbReference type="SUPFAM" id="SSF82784">
    <property type="entry name" value="OsmC-like"/>
    <property type="match status" value="1"/>
</dbReference>
<dbReference type="InterPro" id="IPR036102">
    <property type="entry name" value="OsmC/Ohrsf"/>
</dbReference>
<dbReference type="PANTHER" id="PTHR34352">
    <property type="entry name" value="PROTEIN YHFA"/>
    <property type="match status" value="1"/>
</dbReference>
<dbReference type="Proteomes" id="UP000608754">
    <property type="component" value="Unassembled WGS sequence"/>
</dbReference>
<sequence length="144" mass="16330">MTEIDILYHKASDTFVADDFNGNVLTFKADRENHETAQESKGKSVGPMVSLLMACGACSGIDIVMILDKQRQEFDELRIKVYGEREKDKTPAVWEKVRIEYHLSGNFDHAKAERAAELSIEKYCSVLETLRRAGAKVEYDVIIK</sequence>
<evidence type="ECO:0000313" key="2">
    <source>
        <dbReference type="Proteomes" id="UP000608754"/>
    </source>
</evidence>
<reference evidence="1" key="1">
    <citation type="submission" date="2020-10" db="EMBL/GenBank/DDBJ databases">
        <authorList>
            <person name="Lu T."/>
            <person name="Wang Q."/>
            <person name="Han X."/>
        </authorList>
    </citation>
    <scope>NUCLEOTIDE SEQUENCE</scope>
    <source>
        <strain evidence="1">WQ 117</strain>
    </source>
</reference>
<evidence type="ECO:0000313" key="1">
    <source>
        <dbReference type="EMBL" id="MBF0596797.1"/>
    </source>
</evidence>
<dbReference type="RefSeq" id="WP_194182320.1">
    <property type="nucleotide sequence ID" value="NZ_JADGIK010000002.1"/>
</dbReference>
<protein>
    <submittedName>
        <fullName evidence="1">OsmC family protein</fullName>
    </submittedName>
</protein>
<accession>A0A8J7FLZ8</accession>
<organism evidence="1 2">
    <name type="scientific">Faecalibacter rhinopitheci</name>
    <dbReference type="NCBI Taxonomy" id="2779678"/>
    <lineage>
        <taxon>Bacteria</taxon>
        <taxon>Pseudomonadati</taxon>
        <taxon>Bacteroidota</taxon>
        <taxon>Flavobacteriia</taxon>
        <taxon>Flavobacteriales</taxon>
        <taxon>Weeksellaceae</taxon>
        <taxon>Faecalibacter</taxon>
    </lineage>
</organism>
<gene>
    <name evidence="1" type="ORF">IM532_04930</name>
</gene>
<dbReference type="AlphaFoldDB" id="A0A8J7FLZ8"/>